<dbReference type="InterPro" id="IPR050408">
    <property type="entry name" value="HGPRT"/>
</dbReference>
<evidence type="ECO:0000256" key="5">
    <source>
        <dbReference type="ARBA" id="ARBA00011895"/>
    </source>
</evidence>
<evidence type="ECO:0000256" key="8">
    <source>
        <dbReference type="ARBA" id="ARBA00022679"/>
    </source>
</evidence>
<comment type="cofactor">
    <cofactor evidence="1 15">
        <name>Mg(2+)</name>
        <dbReference type="ChEBI" id="CHEBI:18420"/>
    </cofactor>
</comment>
<evidence type="ECO:0000256" key="1">
    <source>
        <dbReference type="ARBA" id="ARBA00001946"/>
    </source>
</evidence>
<feature type="transmembrane region" description="Helical" evidence="16">
    <location>
        <begin position="42"/>
        <end position="59"/>
    </location>
</feature>
<evidence type="ECO:0000259" key="17">
    <source>
        <dbReference type="Pfam" id="PF00156"/>
    </source>
</evidence>
<dbReference type="EC" id="2.4.2.8" evidence="5 15"/>
<dbReference type="PANTHER" id="PTHR43340">
    <property type="entry name" value="HYPOXANTHINE-GUANINE PHOSPHORIBOSYLTRANSFERASE"/>
    <property type="match status" value="1"/>
</dbReference>
<dbReference type="GO" id="GO:0000166">
    <property type="term" value="F:nucleotide binding"/>
    <property type="evidence" value="ECO:0007669"/>
    <property type="project" value="UniProtKB-KW"/>
</dbReference>
<dbReference type="AlphaFoldDB" id="A0A9D9DUJ5"/>
<comment type="catalytic activity">
    <reaction evidence="13">
        <text>GMP + diphosphate = guanine + 5-phospho-alpha-D-ribose 1-diphosphate</text>
        <dbReference type="Rhea" id="RHEA:25424"/>
        <dbReference type="ChEBI" id="CHEBI:16235"/>
        <dbReference type="ChEBI" id="CHEBI:33019"/>
        <dbReference type="ChEBI" id="CHEBI:58017"/>
        <dbReference type="ChEBI" id="CHEBI:58115"/>
        <dbReference type="EC" id="2.4.2.8"/>
    </reaction>
    <physiologicalReaction direction="right-to-left" evidence="13">
        <dbReference type="Rhea" id="RHEA:25426"/>
    </physiologicalReaction>
</comment>
<dbReference type="Proteomes" id="UP000823612">
    <property type="component" value="Unassembled WGS sequence"/>
</dbReference>
<evidence type="ECO:0000256" key="12">
    <source>
        <dbReference type="ARBA" id="ARBA00022842"/>
    </source>
</evidence>
<evidence type="ECO:0000256" key="7">
    <source>
        <dbReference type="ARBA" id="ARBA00022676"/>
    </source>
</evidence>
<dbReference type="GO" id="GO:0000287">
    <property type="term" value="F:magnesium ion binding"/>
    <property type="evidence" value="ECO:0007669"/>
    <property type="project" value="TreeGrafter"/>
</dbReference>
<comment type="catalytic activity">
    <reaction evidence="14">
        <text>IMP + diphosphate = hypoxanthine + 5-phospho-alpha-D-ribose 1-diphosphate</text>
        <dbReference type="Rhea" id="RHEA:17973"/>
        <dbReference type="ChEBI" id="CHEBI:17368"/>
        <dbReference type="ChEBI" id="CHEBI:33019"/>
        <dbReference type="ChEBI" id="CHEBI:58017"/>
        <dbReference type="ChEBI" id="CHEBI:58053"/>
        <dbReference type="EC" id="2.4.2.8"/>
    </reaction>
    <physiologicalReaction direction="right-to-left" evidence="14">
        <dbReference type="Rhea" id="RHEA:17975"/>
    </physiologicalReaction>
</comment>
<name>A0A9D9DUJ5_9BACT</name>
<evidence type="ECO:0000256" key="13">
    <source>
        <dbReference type="ARBA" id="ARBA00048811"/>
    </source>
</evidence>
<dbReference type="EMBL" id="JADIMZ010000121">
    <property type="protein sequence ID" value="MBO8433245.1"/>
    <property type="molecule type" value="Genomic_DNA"/>
</dbReference>
<evidence type="ECO:0000256" key="4">
    <source>
        <dbReference type="ARBA" id="ARBA00008391"/>
    </source>
</evidence>
<dbReference type="NCBIfam" id="TIGR01203">
    <property type="entry name" value="HGPRTase"/>
    <property type="match status" value="1"/>
</dbReference>
<evidence type="ECO:0000256" key="15">
    <source>
        <dbReference type="RuleBase" id="RU364099"/>
    </source>
</evidence>
<comment type="subcellular location">
    <subcellularLocation>
        <location evidence="2 15">Cytoplasm</location>
    </subcellularLocation>
</comment>
<keyword evidence="8 15" id="KW-0808">Transferase</keyword>
<feature type="domain" description="Phosphoribosyltransferase" evidence="17">
    <location>
        <begin position="22"/>
        <end position="165"/>
    </location>
</feature>
<dbReference type="GO" id="GO:0032263">
    <property type="term" value="P:GMP salvage"/>
    <property type="evidence" value="ECO:0007669"/>
    <property type="project" value="TreeGrafter"/>
</dbReference>
<evidence type="ECO:0000313" key="18">
    <source>
        <dbReference type="EMBL" id="MBO8433245.1"/>
    </source>
</evidence>
<dbReference type="InterPro" id="IPR029057">
    <property type="entry name" value="PRTase-like"/>
</dbReference>
<proteinExistence type="inferred from homology"/>
<dbReference type="InterPro" id="IPR005904">
    <property type="entry name" value="Hxn_phspho_trans"/>
</dbReference>
<dbReference type="GO" id="GO:0006166">
    <property type="term" value="P:purine ribonucleoside salvage"/>
    <property type="evidence" value="ECO:0007669"/>
    <property type="project" value="UniProtKB-KW"/>
</dbReference>
<keyword evidence="16" id="KW-0812">Transmembrane</keyword>
<keyword evidence="16" id="KW-0472">Membrane</keyword>
<keyword evidence="16" id="KW-1133">Transmembrane helix</keyword>
<dbReference type="GO" id="GO:0032264">
    <property type="term" value="P:IMP salvage"/>
    <property type="evidence" value="ECO:0007669"/>
    <property type="project" value="TreeGrafter"/>
</dbReference>
<dbReference type="PANTHER" id="PTHR43340:SF1">
    <property type="entry name" value="HYPOXANTHINE PHOSPHORIBOSYLTRANSFERASE"/>
    <property type="match status" value="1"/>
</dbReference>
<dbReference type="Pfam" id="PF00156">
    <property type="entry name" value="Pribosyltran"/>
    <property type="match status" value="1"/>
</dbReference>
<evidence type="ECO:0000256" key="2">
    <source>
        <dbReference type="ARBA" id="ARBA00004496"/>
    </source>
</evidence>
<evidence type="ECO:0000313" key="19">
    <source>
        <dbReference type="Proteomes" id="UP000823612"/>
    </source>
</evidence>
<keyword evidence="12 15" id="KW-0460">Magnesium</keyword>
<keyword evidence="11 15" id="KW-0547">Nucleotide-binding</keyword>
<evidence type="ECO:0000256" key="9">
    <source>
        <dbReference type="ARBA" id="ARBA00022723"/>
    </source>
</evidence>
<dbReference type="InterPro" id="IPR000836">
    <property type="entry name" value="PRTase_dom"/>
</dbReference>
<accession>A0A9D9DUJ5</accession>
<protein>
    <recommendedName>
        <fullName evidence="5 15">Hypoxanthine phosphoribosyltransferase</fullName>
        <ecNumber evidence="5 15">2.4.2.8</ecNumber>
    </recommendedName>
</protein>
<evidence type="ECO:0000256" key="10">
    <source>
        <dbReference type="ARBA" id="ARBA00022726"/>
    </source>
</evidence>
<evidence type="ECO:0000256" key="16">
    <source>
        <dbReference type="SAM" id="Phobius"/>
    </source>
</evidence>
<evidence type="ECO:0000256" key="14">
    <source>
        <dbReference type="ARBA" id="ARBA00049402"/>
    </source>
</evidence>
<evidence type="ECO:0000256" key="3">
    <source>
        <dbReference type="ARBA" id="ARBA00004669"/>
    </source>
</evidence>
<dbReference type="CDD" id="cd06223">
    <property type="entry name" value="PRTases_typeI"/>
    <property type="match status" value="1"/>
</dbReference>
<comment type="similarity">
    <text evidence="4 15">Belongs to the purine/pyrimidine phosphoribosyltransferase family.</text>
</comment>
<keyword evidence="7 15" id="KW-0328">Glycosyltransferase</keyword>
<keyword evidence="9 15" id="KW-0479">Metal-binding</keyword>
<reference evidence="18" key="1">
    <citation type="submission" date="2020-10" db="EMBL/GenBank/DDBJ databases">
        <authorList>
            <person name="Gilroy R."/>
        </authorList>
    </citation>
    <scope>NUCLEOTIDE SEQUENCE</scope>
    <source>
        <strain evidence="18">2889</strain>
    </source>
</reference>
<dbReference type="GO" id="GO:0046100">
    <property type="term" value="P:hypoxanthine metabolic process"/>
    <property type="evidence" value="ECO:0007669"/>
    <property type="project" value="TreeGrafter"/>
</dbReference>
<sequence>MEHKIVKIKDKEFKPYIEAKDIDRIICQLAERLNRDYAGKKPLLVAILNGAFIFAADLVKKLDFPCRISLIKVSSYSGVESTHNVCELIGLQESIKDEDVIIVEDIVDTGVTMEHLLARMKKEQPKSLAICSLLFKPDKFTKDYKIDYIGKSIPNQFVVGYGFDYDGFGRNLPDIYQLNE</sequence>
<dbReference type="GO" id="GO:0005829">
    <property type="term" value="C:cytosol"/>
    <property type="evidence" value="ECO:0007669"/>
    <property type="project" value="TreeGrafter"/>
</dbReference>
<dbReference type="GO" id="GO:0004422">
    <property type="term" value="F:hypoxanthine phosphoribosyltransferase activity"/>
    <property type="evidence" value="ECO:0007669"/>
    <property type="project" value="InterPro"/>
</dbReference>
<keyword evidence="10 15" id="KW-0660">Purine salvage</keyword>
<gene>
    <name evidence="18" type="primary">hpt</name>
    <name evidence="18" type="ORF">IAB08_08165</name>
</gene>
<comment type="caution">
    <text evidence="18">The sequence shown here is derived from an EMBL/GenBank/DDBJ whole genome shotgun (WGS) entry which is preliminary data.</text>
</comment>
<dbReference type="Gene3D" id="3.40.50.2020">
    <property type="match status" value="1"/>
</dbReference>
<dbReference type="GO" id="GO:0006178">
    <property type="term" value="P:guanine salvage"/>
    <property type="evidence" value="ECO:0007669"/>
    <property type="project" value="TreeGrafter"/>
</dbReference>
<evidence type="ECO:0000256" key="11">
    <source>
        <dbReference type="ARBA" id="ARBA00022741"/>
    </source>
</evidence>
<keyword evidence="6 15" id="KW-0963">Cytoplasm</keyword>
<comment type="pathway">
    <text evidence="3 15">Purine metabolism; IMP biosynthesis via salvage pathway; IMP from hypoxanthine: step 1/1.</text>
</comment>
<evidence type="ECO:0000256" key="6">
    <source>
        <dbReference type="ARBA" id="ARBA00022490"/>
    </source>
</evidence>
<dbReference type="SUPFAM" id="SSF53271">
    <property type="entry name" value="PRTase-like"/>
    <property type="match status" value="1"/>
</dbReference>
<reference evidence="18" key="2">
    <citation type="journal article" date="2021" name="PeerJ">
        <title>Extensive microbial diversity within the chicken gut microbiome revealed by metagenomics and culture.</title>
        <authorList>
            <person name="Gilroy R."/>
            <person name="Ravi A."/>
            <person name="Getino M."/>
            <person name="Pursley I."/>
            <person name="Horton D.L."/>
            <person name="Alikhan N.F."/>
            <person name="Baker D."/>
            <person name="Gharbi K."/>
            <person name="Hall N."/>
            <person name="Watson M."/>
            <person name="Adriaenssens E.M."/>
            <person name="Foster-Nyarko E."/>
            <person name="Jarju S."/>
            <person name="Secka A."/>
            <person name="Antonio M."/>
            <person name="Oren A."/>
            <person name="Chaudhuri R.R."/>
            <person name="La Ragione R."/>
            <person name="Hildebrand F."/>
            <person name="Pallen M.J."/>
        </authorList>
    </citation>
    <scope>NUCLEOTIDE SEQUENCE</scope>
    <source>
        <strain evidence="18">2889</strain>
    </source>
</reference>
<organism evidence="18 19">
    <name type="scientific">Candidatus Pullibacteroides excrementavium</name>
    <dbReference type="NCBI Taxonomy" id="2840905"/>
    <lineage>
        <taxon>Bacteria</taxon>
        <taxon>Pseudomonadati</taxon>
        <taxon>Bacteroidota</taxon>
        <taxon>Bacteroidia</taxon>
        <taxon>Bacteroidales</taxon>
        <taxon>Candidatus Pullibacteroides</taxon>
    </lineage>
</organism>